<reference evidence="7 8" key="1">
    <citation type="journal article" date="2020" name="Nat. Commun.">
        <title>Genome of Tripterygium wilfordii and identification of cytochrome P450 involved in triptolide biosynthesis.</title>
        <authorList>
            <person name="Tu L."/>
            <person name="Su P."/>
            <person name="Zhang Z."/>
            <person name="Gao L."/>
            <person name="Wang J."/>
            <person name="Hu T."/>
            <person name="Zhou J."/>
            <person name="Zhang Y."/>
            <person name="Zhao Y."/>
            <person name="Liu Y."/>
            <person name="Song Y."/>
            <person name="Tong Y."/>
            <person name="Lu Y."/>
            <person name="Yang J."/>
            <person name="Xu C."/>
            <person name="Jia M."/>
            <person name="Peters R.J."/>
            <person name="Huang L."/>
            <person name="Gao W."/>
        </authorList>
    </citation>
    <scope>NUCLEOTIDE SEQUENCE [LARGE SCALE GENOMIC DNA]</scope>
    <source>
        <strain evidence="8">cv. XIE 37</strain>
        <tissue evidence="7">Leaf</tissue>
    </source>
</reference>
<dbReference type="PROSITE" id="PS01022">
    <property type="entry name" value="PTR2_1"/>
    <property type="match status" value="1"/>
</dbReference>
<organism evidence="7 8">
    <name type="scientific">Tripterygium wilfordii</name>
    <name type="common">Thunder God vine</name>
    <dbReference type="NCBI Taxonomy" id="458696"/>
    <lineage>
        <taxon>Eukaryota</taxon>
        <taxon>Viridiplantae</taxon>
        <taxon>Streptophyta</taxon>
        <taxon>Embryophyta</taxon>
        <taxon>Tracheophyta</taxon>
        <taxon>Spermatophyta</taxon>
        <taxon>Magnoliopsida</taxon>
        <taxon>eudicotyledons</taxon>
        <taxon>Gunneridae</taxon>
        <taxon>Pentapetalae</taxon>
        <taxon>rosids</taxon>
        <taxon>fabids</taxon>
        <taxon>Celastrales</taxon>
        <taxon>Celastraceae</taxon>
        <taxon>Tripterygium</taxon>
    </lineage>
</organism>
<feature type="transmembrane region" description="Helical" evidence="6">
    <location>
        <begin position="452"/>
        <end position="477"/>
    </location>
</feature>
<dbReference type="EMBL" id="JAAARO010000020">
    <property type="protein sequence ID" value="KAF5729865.1"/>
    <property type="molecule type" value="Genomic_DNA"/>
</dbReference>
<evidence type="ECO:0000256" key="3">
    <source>
        <dbReference type="ARBA" id="ARBA00022692"/>
    </source>
</evidence>
<accession>A0A7J7C7D8</accession>
<evidence type="ECO:0000256" key="6">
    <source>
        <dbReference type="SAM" id="Phobius"/>
    </source>
</evidence>
<keyword evidence="4 6" id="KW-1133">Transmembrane helix</keyword>
<dbReference type="Proteomes" id="UP000593562">
    <property type="component" value="Unassembled WGS sequence"/>
</dbReference>
<evidence type="ECO:0000313" key="8">
    <source>
        <dbReference type="Proteomes" id="UP000593562"/>
    </source>
</evidence>
<comment type="caution">
    <text evidence="7">The sequence shown here is derived from an EMBL/GenBank/DDBJ whole genome shotgun (WGS) entry which is preliminary data.</text>
</comment>
<comment type="subcellular location">
    <subcellularLocation>
        <location evidence="1">Membrane</location>
        <topology evidence="1">Multi-pass membrane protein</topology>
    </subcellularLocation>
</comment>
<evidence type="ECO:0000256" key="4">
    <source>
        <dbReference type="ARBA" id="ARBA00022989"/>
    </source>
</evidence>
<feature type="transmembrane region" description="Helical" evidence="6">
    <location>
        <begin position="413"/>
        <end position="432"/>
    </location>
</feature>
<gene>
    <name evidence="7" type="ORF">HS088_TW20G00230</name>
</gene>
<feature type="transmembrane region" description="Helical" evidence="6">
    <location>
        <begin position="370"/>
        <end position="392"/>
    </location>
</feature>
<feature type="transmembrane region" description="Helical" evidence="6">
    <location>
        <begin position="187"/>
        <end position="210"/>
    </location>
</feature>
<feature type="transmembrane region" description="Helical" evidence="6">
    <location>
        <begin position="498"/>
        <end position="520"/>
    </location>
</feature>
<dbReference type="Gene3D" id="1.20.1250.20">
    <property type="entry name" value="MFS general substrate transporter like domains"/>
    <property type="match status" value="1"/>
</dbReference>
<dbReference type="InterPro" id="IPR036259">
    <property type="entry name" value="MFS_trans_sf"/>
</dbReference>
<feature type="transmembrane region" description="Helical" evidence="6">
    <location>
        <begin position="216"/>
        <end position="234"/>
    </location>
</feature>
<keyword evidence="3 6" id="KW-0812">Transmembrane</keyword>
<dbReference type="GO" id="GO:0006857">
    <property type="term" value="P:oligopeptide transport"/>
    <property type="evidence" value="ECO:0007669"/>
    <property type="project" value="InterPro"/>
</dbReference>
<dbReference type="InterPro" id="IPR000109">
    <property type="entry name" value="POT_fam"/>
</dbReference>
<dbReference type="Pfam" id="PF00854">
    <property type="entry name" value="PTR2"/>
    <property type="match status" value="1"/>
</dbReference>
<feature type="transmembrane region" description="Helical" evidence="6">
    <location>
        <begin position="98"/>
        <end position="121"/>
    </location>
</feature>
<evidence type="ECO:0000256" key="2">
    <source>
        <dbReference type="ARBA" id="ARBA00005982"/>
    </source>
</evidence>
<keyword evidence="5 6" id="KW-0472">Membrane</keyword>
<dbReference type="PANTHER" id="PTHR11654">
    <property type="entry name" value="OLIGOPEPTIDE TRANSPORTER-RELATED"/>
    <property type="match status" value="1"/>
</dbReference>
<sequence length="584" mass="64462">MSLPQTQGKTLPDAWDYKGRHADRSKTGGWAAAAMILGGEACERLTTLGIAVNLVTYLSGTMHLGNASSANTVTNFLGTSFMLCLLGGFVADTFLGRYLTIAIFATVQATGVTILTISTIIPSLRPPKCDYPNKSCIPANGTQLMVLYLALYVTALGTGGLKSSVSGFGSDQFDDSNNQEKLQMTKFFNWFFFFISIGSLAAVTFLVYIQDNLGRKWGYGICACAIVIGLVVFLSGTKRYRFKKLVGSPLTQIAAVSVAAWKKRRLELPSDPSLLFNVDDLGIEEGDKKKKQMLPHSKQLRWLDKAAIKEPETSSKWNLATLTDVEEVKLVIRMLPIWATTIMFWTVYAQMTTFSVSQATTMDRHIGPSFQIPAASLTVFFVGSILLTVPVYDRIISPIARKILKNPQGLTPLQRIGVGLVMSIFAMVAAALTELKRLRVARSNGLTDDPTAEIPLSVFWLVPQFFLVGSGEAFTYIGQLDFFLRECPKGMKTMSTGLFLSTLSLGFFFSSLLVTIVHKVTGNKKPWLADDLNQGRLYDFYWLLAILSGLNMIVYLMCAKWYVYKDKRLAEEGIELEEAGPTIH</sequence>
<evidence type="ECO:0000313" key="7">
    <source>
        <dbReference type="EMBL" id="KAF5729865.1"/>
    </source>
</evidence>
<feature type="transmembrane region" description="Helical" evidence="6">
    <location>
        <begin position="330"/>
        <end position="350"/>
    </location>
</feature>
<keyword evidence="8" id="KW-1185">Reference proteome</keyword>
<dbReference type="InParanoid" id="A0A7J7C7D8"/>
<dbReference type="SUPFAM" id="SSF103473">
    <property type="entry name" value="MFS general substrate transporter"/>
    <property type="match status" value="1"/>
</dbReference>
<dbReference type="FunCoup" id="A0A7J7C7D8">
    <property type="interactions" value="1730"/>
</dbReference>
<feature type="transmembrane region" description="Helical" evidence="6">
    <location>
        <begin position="72"/>
        <end position="91"/>
    </location>
</feature>
<evidence type="ECO:0000256" key="5">
    <source>
        <dbReference type="ARBA" id="ARBA00023136"/>
    </source>
</evidence>
<dbReference type="GO" id="GO:0016020">
    <property type="term" value="C:membrane"/>
    <property type="evidence" value="ECO:0007669"/>
    <property type="project" value="UniProtKB-SubCell"/>
</dbReference>
<feature type="transmembrane region" description="Helical" evidence="6">
    <location>
        <begin position="141"/>
        <end position="161"/>
    </location>
</feature>
<name>A0A7J7C7D8_TRIWF</name>
<feature type="transmembrane region" description="Helical" evidence="6">
    <location>
        <begin position="540"/>
        <end position="558"/>
    </location>
</feature>
<comment type="similarity">
    <text evidence="2">Belongs to the major facilitator superfamily. Proton-dependent oligopeptide transporter (POT/PTR) (TC 2.A.17) family.</text>
</comment>
<evidence type="ECO:0000256" key="1">
    <source>
        <dbReference type="ARBA" id="ARBA00004141"/>
    </source>
</evidence>
<protein>
    <submittedName>
        <fullName evidence="7">Protein NRT1/ PTR FAMILY 6.3</fullName>
    </submittedName>
</protein>
<proteinExistence type="inferred from homology"/>
<dbReference type="InterPro" id="IPR018456">
    <property type="entry name" value="PTR2_symporter_CS"/>
</dbReference>
<dbReference type="AlphaFoldDB" id="A0A7J7C7D8"/>
<dbReference type="OrthoDB" id="8904098at2759"/>
<dbReference type="GO" id="GO:0022857">
    <property type="term" value="F:transmembrane transporter activity"/>
    <property type="evidence" value="ECO:0007669"/>
    <property type="project" value="InterPro"/>
</dbReference>